<feature type="chain" id="PRO_5037184329" description="DUF5105 domain-containing protein" evidence="2">
    <location>
        <begin position="23"/>
        <end position="242"/>
    </location>
</feature>
<feature type="compositionally biased region" description="Low complexity" evidence="1">
    <location>
        <begin position="23"/>
        <end position="44"/>
    </location>
</feature>
<evidence type="ECO:0000256" key="1">
    <source>
        <dbReference type="SAM" id="MobiDB-lite"/>
    </source>
</evidence>
<sequence>MKTRKSMATLAILLSAGFGVSACSSGGDSANSGDSSSSQQEQQGITDEQKQQLEPAVQDYYKALGEISTNDAEPNQEQQDALDALQNSEGGTIDEIVSSIDESMNDQQKSDLLDFYNQVLPLDKVDTSDLSDSEKIVAGTFMVYTVGMLEMTEQDMPEVSSVDLDKVEFGEDDATIPAYALDISNGASASASESASASASSESIDEAKKNGQYDVFKLVDGQWKVDGRTMLDKFDVLVNQGQ</sequence>
<proteinExistence type="predicted"/>
<accession>A0A917IUG4</accession>
<dbReference type="EMBL" id="BMDC01000003">
    <property type="protein sequence ID" value="GGH64800.1"/>
    <property type="molecule type" value="Genomic_DNA"/>
</dbReference>
<evidence type="ECO:0000313" key="4">
    <source>
        <dbReference type="Proteomes" id="UP000600171"/>
    </source>
</evidence>
<feature type="region of interest" description="Disordered" evidence="1">
    <location>
        <begin position="23"/>
        <end position="52"/>
    </location>
</feature>
<dbReference type="Proteomes" id="UP000600171">
    <property type="component" value="Unassembled WGS sequence"/>
</dbReference>
<keyword evidence="4" id="KW-1185">Reference proteome</keyword>
<protein>
    <recommendedName>
        <fullName evidence="5">DUF5105 domain-containing protein</fullName>
    </recommendedName>
</protein>
<feature type="signal peptide" evidence="2">
    <location>
        <begin position="1"/>
        <end position="22"/>
    </location>
</feature>
<dbReference type="RefSeq" id="WP_188359989.1">
    <property type="nucleotide sequence ID" value="NZ_BMDC01000003.1"/>
</dbReference>
<keyword evidence="2" id="KW-0732">Signal</keyword>
<evidence type="ECO:0008006" key="5">
    <source>
        <dbReference type="Google" id="ProtNLM"/>
    </source>
</evidence>
<comment type="caution">
    <text evidence="3">The sequence shown here is derived from an EMBL/GenBank/DDBJ whole genome shotgun (WGS) entry which is preliminary data.</text>
</comment>
<name>A0A917IUG4_9MICC</name>
<evidence type="ECO:0000256" key="2">
    <source>
        <dbReference type="SAM" id="SignalP"/>
    </source>
</evidence>
<gene>
    <name evidence="3" type="ORF">GCM10007359_17430</name>
</gene>
<dbReference type="AlphaFoldDB" id="A0A917IUG4"/>
<organism evidence="3 4">
    <name type="scientific">Rothia aerolata</name>
    <dbReference type="NCBI Taxonomy" id="1812262"/>
    <lineage>
        <taxon>Bacteria</taxon>
        <taxon>Bacillati</taxon>
        <taxon>Actinomycetota</taxon>
        <taxon>Actinomycetes</taxon>
        <taxon>Micrococcales</taxon>
        <taxon>Micrococcaceae</taxon>
        <taxon>Rothia</taxon>
    </lineage>
</organism>
<dbReference type="PROSITE" id="PS51257">
    <property type="entry name" value="PROKAR_LIPOPROTEIN"/>
    <property type="match status" value="1"/>
</dbReference>
<evidence type="ECO:0000313" key="3">
    <source>
        <dbReference type="EMBL" id="GGH64800.1"/>
    </source>
</evidence>
<reference evidence="3 4" key="1">
    <citation type="journal article" date="2014" name="Int. J. Syst. Evol. Microbiol.">
        <title>Complete genome sequence of Corynebacterium casei LMG S-19264T (=DSM 44701T), isolated from a smear-ripened cheese.</title>
        <authorList>
            <consortium name="US DOE Joint Genome Institute (JGI-PGF)"/>
            <person name="Walter F."/>
            <person name="Albersmeier A."/>
            <person name="Kalinowski J."/>
            <person name="Ruckert C."/>
        </authorList>
    </citation>
    <scope>NUCLEOTIDE SEQUENCE [LARGE SCALE GENOMIC DNA]</scope>
    <source>
        <strain evidence="3 4">CCM 8669</strain>
    </source>
</reference>